<dbReference type="Proteomes" id="UP000887540">
    <property type="component" value="Unplaced"/>
</dbReference>
<evidence type="ECO:0000313" key="3">
    <source>
        <dbReference type="WBParaSite" id="ACRNAN_scaffold7951.g8199.t1"/>
    </source>
</evidence>
<sequence length="116" mass="13236">MKTRHRSYDVGPSTSLGAQSQGIGPQDPLIGDQHGWIYNHRREIAAFSFTLIIKIIWRMITKTINAIVRQIRWYLKIADWAFYLGEKLIGFFFGANQEPGAVHPATEFPGRLPPKI</sequence>
<dbReference type="WBParaSite" id="ACRNAN_scaffold7951.g8199.t1">
    <property type="protein sequence ID" value="ACRNAN_scaffold7951.g8199.t1"/>
    <property type="gene ID" value="ACRNAN_scaffold7951.g8199"/>
</dbReference>
<evidence type="ECO:0000313" key="2">
    <source>
        <dbReference type="Proteomes" id="UP000887540"/>
    </source>
</evidence>
<evidence type="ECO:0000256" key="1">
    <source>
        <dbReference type="SAM" id="MobiDB-lite"/>
    </source>
</evidence>
<protein>
    <submittedName>
        <fullName evidence="3">Uncharacterized protein</fullName>
    </submittedName>
</protein>
<feature type="region of interest" description="Disordered" evidence="1">
    <location>
        <begin position="1"/>
        <end position="25"/>
    </location>
</feature>
<feature type="compositionally biased region" description="Polar residues" evidence="1">
    <location>
        <begin position="12"/>
        <end position="23"/>
    </location>
</feature>
<organism evidence="2 3">
    <name type="scientific">Acrobeloides nanus</name>
    <dbReference type="NCBI Taxonomy" id="290746"/>
    <lineage>
        <taxon>Eukaryota</taxon>
        <taxon>Metazoa</taxon>
        <taxon>Ecdysozoa</taxon>
        <taxon>Nematoda</taxon>
        <taxon>Chromadorea</taxon>
        <taxon>Rhabditida</taxon>
        <taxon>Tylenchina</taxon>
        <taxon>Cephalobomorpha</taxon>
        <taxon>Cephaloboidea</taxon>
        <taxon>Cephalobidae</taxon>
        <taxon>Acrobeloides</taxon>
    </lineage>
</organism>
<reference evidence="3" key="1">
    <citation type="submission" date="2022-11" db="UniProtKB">
        <authorList>
            <consortium name="WormBaseParasite"/>
        </authorList>
    </citation>
    <scope>IDENTIFICATION</scope>
</reference>
<dbReference type="AlphaFoldDB" id="A0A914EHN5"/>
<proteinExistence type="predicted"/>
<accession>A0A914EHN5</accession>
<keyword evidence="2" id="KW-1185">Reference proteome</keyword>
<name>A0A914EHN5_9BILA</name>